<organism evidence="2 3">
    <name type="scientific">Brassica napus</name>
    <name type="common">Rape</name>
    <dbReference type="NCBI Taxonomy" id="3708"/>
    <lineage>
        <taxon>Eukaryota</taxon>
        <taxon>Viridiplantae</taxon>
        <taxon>Streptophyta</taxon>
        <taxon>Embryophyta</taxon>
        <taxon>Tracheophyta</taxon>
        <taxon>Spermatophyta</taxon>
        <taxon>Magnoliopsida</taxon>
        <taxon>eudicotyledons</taxon>
        <taxon>Gunneridae</taxon>
        <taxon>Pentapetalae</taxon>
        <taxon>rosids</taxon>
        <taxon>malvids</taxon>
        <taxon>Brassicales</taxon>
        <taxon>Brassicaceae</taxon>
        <taxon>Brassiceae</taxon>
        <taxon>Brassica</taxon>
    </lineage>
</organism>
<sequence>MRLALSKLNYSGVYPCLWRFSKNLGRPKPPIREKVMSSMPMRDMKRELRREEKTKIAAVLDKAIETLKSVYYPDIPNSLEKNVEVEEEEEEEEESIKHFEAFANTNTGIFWYVDDCPIPEGLSVLKVSQNMKLALSKLNYSGKVFIHAYGDSQKILEDINNPSGDETLDFGKASISATKPALVVKDTPGNFDYHGTASIYSPDDESTPLLMLHHSSGDKDGMLGRILVDFMIWAIDNPAPANIILVLGSNMSRRQKEFENALLQVNMLRYNIHFAYPQNATCPSLPSVHIKWLLGKSIKWREKVMSSMPMRDMKRELRREEKTKIAAVLDKAIETLKSVYYPDIPNSLEKNVEVEEEEEEESIKHFEAFGLNHDWHIQAS</sequence>
<evidence type="ECO:0000313" key="3">
    <source>
        <dbReference type="Proteomes" id="UP000824890"/>
    </source>
</evidence>
<comment type="caution">
    <text evidence="2">The sequence shown here is derived from an EMBL/GenBank/DDBJ whole genome shotgun (WGS) entry which is preliminary data.</text>
</comment>
<proteinExistence type="predicted"/>
<accession>A0ABQ8EPN3</accession>
<dbReference type="PANTHER" id="PTHR14379:SF36">
    <property type="entry name" value="NYN DOMAIN-CONTAINING PROTEIN"/>
    <property type="match status" value="1"/>
</dbReference>
<dbReference type="PANTHER" id="PTHR14379">
    <property type="entry name" value="LIMKAIN B LKAP"/>
    <property type="match status" value="1"/>
</dbReference>
<evidence type="ECO:0000259" key="1">
    <source>
        <dbReference type="Pfam" id="PF01936"/>
    </source>
</evidence>
<keyword evidence="3" id="KW-1185">Reference proteome</keyword>
<evidence type="ECO:0000313" key="2">
    <source>
        <dbReference type="EMBL" id="KAH0943252.1"/>
    </source>
</evidence>
<dbReference type="CDD" id="cd10910">
    <property type="entry name" value="PIN_limkain_b1_N_like"/>
    <property type="match status" value="1"/>
</dbReference>
<protein>
    <recommendedName>
        <fullName evidence="1">NYN domain-containing protein</fullName>
    </recommendedName>
</protein>
<name>A0ABQ8EPN3_BRANA</name>
<reference evidence="2 3" key="1">
    <citation type="submission" date="2021-05" db="EMBL/GenBank/DDBJ databases">
        <title>Genome Assembly of Synthetic Allotetraploid Brassica napus Reveals Homoeologous Exchanges between Subgenomes.</title>
        <authorList>
            <person name="Davis J.T."/>
        </authorList>
    </citation>
    <scope>NUCLEOTIDE SEQUENCE [LARGE SCALE GENOMIC DNA]</scope>
    <source>
        <strain evidence="3">cv. Da-Ae</strain>
        <tissue evidence="2">Seedling</tissue>
    </source>
</reference>
<dbReference type="InterPro" id="IPR021139">
    <property type="entry name" value="NYN"/>
</dbReference>
<dbReference type="Pfam" id="PF01936">
    <property type="entry name" value="NYN"/>
    <property type="match status" value="1"/>
</dbReference>
<feature type="domain" description="NYN" evidence="1">
    <location>
        <begin position="107"/>
        <end position="280"/>
    </location>
</feature>
<gene>
    <name evidence="2" type="ORF">HID58_002889</name>
</gene>
<dbReference type="EMBL" id="JAGKQM010000001">
    <property type="protein sequence ID" value="KAH0943252.1"/>
    <property type="molecule type" value="Genomic_DNA"/>
</dbReference>
<dbReference type="Proteomes" id="UP000824890">
    <property type="component" value="Unassembled WGS sequence"/>
</dbReference>
<dbReference type="InterPro" id="IPR024768">
    <property type="entry name" value="Marf1"/>
</dbReference>